<proteinExistence type="predicted"/>
<dbReference type="Proteomes" id="UP000037848">
    <property type="component" value="Unassembled WGS sequence"/>
</dbReference>
<evidence type="ECO:0000313" key="2">
    <source>
        <dbReference type="Proteomes" id="UP000037848"/>
    </source>
</evidence>
<gene>
    <name evidence="1" type="ORF">ADS77_12180</name>
</gene>
<dbReference type="STRING" id="187330.AMS58_04175"/>
<comment type="caution">
    <text evidence="1">The sequence shown here is derived from an EMBL/GenBank/DDBJ whole genome shotgun (WGS) entry which is preliminary data.</text>
</comment>
<reference evidence="1 2" key="1">
    <citation type="submission" date="2015-08" db="EMBL/GenBank/DDBJ databases">
        <title>Draft Genome Sequence of Pseudoalteromonas porphyrae UCD-SED14.</title>
        <authorList>
            <person name="Coil D.A."/>
            <person name="Jospin G."/>
            <person name="Lee R.D."/>
            <person name="Eisen J.A."/>
        </authorList>
    </citation>
    <scope>NUCLEOTIDE SEQUENCE [LARGE SCALE GENOMIC DNA]</scope>
    <source>
        <strain evidence="1 2">UCD-SED14</strain>
    </source>
</reference>
<evidence type="ECO:0000313" key="1">
    <source>
        <dbReference type="EMBL" id="KPH62456.1"/>
    </source>
</evidence>
<dbReference type="AlphaFoldDB" id="A0A0N1MT85"/>
<keyword evidence="2" id="KW-1185">Reference proteome</keyword>
<dbReference type="OrthoDB" id="6297978at2"/>
<dbReference type="EMBL" id="LHPH01000013">
    <property type="protein sequence ID" value="KPH62456.1"/>
    <property type="molecule type" value="Genomic_DNA"/>
</dbReference>
<name>A0A0N1MT85_9GAMM</name>
<protein>
    <recommendedName>
        <fullName evidence="3">Orphan protein</fullName>
    </recommendedName>
</protein>
<dbReference type="RefSeq" id="WP_054203769.1">
    <property type="nucleotide sequence ID" value="NZ_LHPH01000013.1"/>
</dbReference>
<sequence>MDTVNPQSLVTLFEKTHQVLRCYNNKSQWPNIYPLLSQLAERYYQVYEHTPHAMQAQLTLYVKSYGYTTNLVVNQCVLITAFCKSLGYDSKVTQQLIFVCLTNYLCVQTQSNKLALRQPLNLQEKKQWQCRHQLAIKLLQSSQVPTDNISAVLARLNKYKQALLSTPQIMIYDGATILVALANIIAMNITYREHNDHISVYKAVADIYLRTPNQFAQYALKSIIAHIGPFVPGSVVKHGEQDLVYIGEDKTQKHLVISIDTEQKIRWHSIKAQLDANAKQRPIIDKRVLFSVWFSEHLVKNEEVNEQQQALLILISQVKVQHEYSYTALIKLLQNQTQTIENLCQSVKPYNKENLPGKDLRHSLCMVGLDNAPAIIQHVLFEQLVTSHKHPLQRHIHCRLRGIINILALFFRHNSEQQFEQLALPVYAYISYLIEHASTDLSRKTLHSKEPNNDKSPLLSWLFGVRQLDPDSLSQYLLTVLSDNPWTQALLDAEQHKKKSLSDSAKLWVAVKLISTQVYQPKYVLSPWQKQILDSVLKELGWPSTANFYSQLTSLGLSNSV</sequence>
<dbReference type="PATRIC" id="fig|187330.3.peg.860"/>
<evidence type="ECO:0008006" key="3">
    <source>
        <dbReference type="Google" id="ProtNLM"/>
    </source>
</evidence>
<accession>A0A0N1MT85</accession>
<organism evidence="1 2">
    <name type="scientific">Pseudoalteromonas porphyrae</name>
    <dbReference type="NCBI Taxonomy" id="187330"/>
    <lineage>
        <taxon>Bacteria</taxon>
        <taxon>Pseudomonadati</taxon>
        <taxon>Pseudomonadota</taxon>
        <taxon>Gammaproteobacteria</taxon>
        <taxon>Alteromonadales</taxon>
        <taxon>Pseudoalteromonadaceae</taxon>
        <taxon>Pseudoalteromonas</taxon>
    </lineage>
</organism>